<sequence>MLKELDIRHRSIGTGKRVFSISVTLLHNAFRVAYIRYHITIQRPLGPLRNLR</sequence>
<dbReference type="EMBL" id="GBXM01080355">
    <property type="protein sequence ID" value="JAH28222.1"/>
    <property type="molecule type" value="Transcribed_RNA"/>
</dbReference>
<reference evidence="1" key="2">
    <citation type="journal article" date="2015" name="Fish Shellfish Immunol.">
        <title>Early steps in the European eel (Anguilla anguilla)-Vibrio vulnificus interaction in the gills: Role of the RtxA13 toxin.</title>
        <authorList>
            <person name="Callol A."/>
            <person name="Pajuelo D."/>
            <person name="Ebbesson L."/>
            <person name="Teles M."/>
            <person name="MacKenzie S."/>
            <person name="Amaro C."/>
        </authorList>
    </citation>
    <scope>NUCLEOTIDE SEQUENCE</scope>
</reference>
<protein>
    <submittedName>
        <fullName evidence="1">Uncharacterized protein</fullName>
    </submittedName>
</protein>
<reference evidence="1" key="1">
    <citation type="submission" date="2014-11" db="EMBL/GenBank/DDBJ databases">
        <authorList>
            <person name="Amaro Gonzalez C."/>
        </authorList>
    </citation>
    <scope>NUCLEOTIDE SEQUENCE</scope>
</reference>
<name>A0A0E9RHG4_ANGAN</name>
<proteinExistence type="predicted"/>
<evidence type="ECO:0000313" key="1">
    <source>
        <dbReference type="EMBL" id="JAH28222.1"/>
    </source>
</evidence>
<organism evidence="1">
    <name type="scientific">Anguilla anguilla</name>
    <name type="common">European freshwater eel</name>
    <name type="synonym">Muraena anguilla</name>
    <dbReference type="NCBI Taxonomy" id="7936"/>
    <lineage>
        <taxon>Eukaryota</taxon>
        <taxon>Metazoa</taxon>
        <taxon>Chordata</taxon>
        <taxon>Craniata</taxon>
        <taxon>Vertebrata</taxon>
        <taxon>Euteleostomi</taxon>
        <taxon>Actinopterygii</taxon>
        <taxon>Neopterygii</taxon>
        <taxon>Teleostei</taxon>
        <taxon>Anguilliformes</taxon>
        <taxon>Anguillidae</taxon>
        <taxon>Anguilla</taxon>
    </lineage>
</organism>
<dbReference type="AlphaFoldDB" id="A0A0E9RHG4"/>
<accession>A0A0E9RHG4</accession>